<dbReference type="PANTHER" id="PTHR35803">
    <property type="entry name" value="GLUCAN 1,4-ALPHA-GLUCOSIDASE SUSB-RELATED"/>
    <property type="match status" value="1"/>
</dbReference>
<feature type="domain" description="Glycosyl-hydrolase 97 catalytic" evidence="2">
    <location>
        <begin position="310"/>
        <end position="487"/>
    </location>
</feature>
<accession>A0A5A7MYJ5</accession>
<feature type="domain" description="Glycosyl-hydrolase 97 N-terminal" evidence="3">
    <location>
        <begin position="44"/>
        <end position="292"/>
    </location>
</feature>
<evidence type="ECO:0000259" key="4">
    <source>
        <dbReference type="Pfam" id="PF14509"/>
    </source>
</evidence>
<feature type="domain" description="Glycosyl-hydrolase 97 C-terminal oligomerisation" evidence="4">
    <location>
        <begin position="582"/>
        <end position="683"/>
    </location>
</feature>
<evidence type="ECO:0000259" key="2">
    <source>
        <dbReference type="Pfam" id="PF10566"/>
    </source>
</evidence>
<dbReference type="InterPro" id="IPR052720">
    <property type="entry name" value="Glycosyl_hydrolase_97"/>
</dbReference>
<evidence type="ECO:0000256" key="1">
    <source>
        <dbReference type="SAM" id="SignalP"/>
    </source>
</evidence>
<dbReference type="Gene3D" id="2.70.98.10">
    <property type="match status" value="1"/>
</dbReference>
<evidence type="ECO:0000259" key="3">
    <source>
        <dbReference type="Pfam" id="PF14508"/>
    </source>
</evidence>
<dbReference type="AlphaFoldDB" id="A0A5A7MYJ5"/>
<gene>
    <name evidence="5" type="primary">susB</name>
    <name evidence="5" type="ORF">JCM17845_06920</name>
</gene>
<dbReference type="Gene3D" id="3.20.20.70">
    <property type="entry name" value="Aldolase class I"/>
    <property type="match status" value="1"/>
</dbReference>
<dbReference type="RefSeq" id="WP_150001840.1">
    <property type="nucleotide sequence ID" value="NZ_BKCM01000003.1"/>
</dbReference>
<dbReference type="InterPro" id="IPR019563">
    <property type="entry name" value="GH97_catalytic"/>
</dbReference>
<dbReference type="PANTHER" id="PTHR35803:SF1">
    <property type="entry name" value="GLUCAN 1,4-ALPHA-GLUCOSIDASE SUSB"/>
    <property type="match status" value="1"/>
</dbReference>
<reference evidence="5 6" key="1">
    <citation type="submission" date="2019-09" db="EMBL/GenBank/DDBJ databases">
        <title>NBRP : Genome information of microbial organism related human and environment.</title>
        <authorList>
            <person name="Hattori M."/>
            <person name="Oshima K."/>
            <person name="Inaba H."/>
            <person name="Suda W."/>
            <person name="Sakamoto M."/>
            <person name="Iino T."/>
            <person name="Kitahara M."/>
            <person name="Oshida Y."/>
            <person name="Iida T."/>
            <person name="Kudo T."/>
            <person name="Itoh T."/>
            <person name="Ohkuma M."/>
        </authorList>
    </citation>
    <scope>NUCLEOTIDE SEQUENCE [LARGE SCALE GENOMIC DNA]</scope>
    <source>
        <strain evidence="5 6">Mie-1</strain>
    </source>
</reference>
<dbReference type="InterPro" id="IPR014718">
    <property type="entry name" value="GH-type_carb-bd"/>
</dbReference>
<protein>
    <submittedName>
        <fullName evidence="5">Alpha-glucosidase</fullName>
    </submittedName>
</protein>
<dbReference type="InterPro" id="IPR013785">
    <property type="entry name" value="Aldolase_TIM"/>
</dbReference>
<comment type="caution">
    <text evidence="5">The sequence shown here is derived from an EMBL/GenBank/DDBJ whole genome shotgun (WGS) entry which is preliminary data.</text>
</comment>
<dbReference type="Pfam" id="PF14508">
    <property type="entry name" value="GH97_N"/>
    <property type="match status" value="1"/>
</dbReference>
<name>A0A5A7MYJ5_9PROT</name>
<evidence type="ECO:0000313" key="6">
    <source>
        <dbReference type="Proteomes" id="UP000325187"/>
    </source>
</evidence>
<organism evidence="5 6">
    <name type="scientific">Iodidimonas gelatinilytica</name>
    <dbReference type="NCBI Taxonomy" id="1236966"/>
    <lineage>
        <taxon>Bacteria</taxon>
        <taxon>Pseudomonadati</taxon>
        <taxon>Pseudomonadota</taxon>
        <taxon>Alphaproteobacteria</taxon>
        <taxon>Iodidimonadales</taxon>
        <taxon>Iodidimonadaceae</taxon>
        <taxon>Iodidimonas</taxon>
    </lineage>
</organism>
<dbReference type="InterPro" id="IPR029486">
    <property type="entry name" value="GH97_N"/>
</dbReference>
<keyword evidence="1" id="KW-0732">Signal</keyword>
<feature type="signal peptide" evidence="1">
    <location>
        <begin position="1"/>
        <end position="41"/>
    </location>
</feature>
<dbReference type="PROSITE" id="PS51257">
    <property type="entry name" value="PROKAR_LIPOPROTEIN"/>
    <property type="match status" value="1"/>
</dbReference>
<dbReference type="EMBL" id="BKCM01000003">
    <property type="protein sequence ID" value="GER00069.1"/>
    <property type="molecule type" value="Genomic_DNA"/>
</dbReference>
<dbReference type="InterPro" id="IPR029483">
    <property type="entry name" value="GH97_C"/>
</dbReference>
<sequence>MVAALRSHFNGKTKISGNFGSLSGIAAVFSACLLSALPAYAVEIASPDGRIVVDVDTRNGIPGYSITFNDKPVLNFSRLGLQFQKAPDFVEGFDIASVETKTTDLVWTQPWGEEKDIRDHHKEARIVFQSQTGPARQMTVTFRVFDDGVGFRYDIPAQAGVDAIKITDELTEFTFHDNLKAWWIPAYKDNRYEYQYAASSIDSLDVIHTPATFEGDKIAISIHEAALTDYASMTLRRPMMHGQTLKADLVPWADGIKVYANASFKTPWRTIQIADTAYELANSRMILNLNEPNALGDVSWVKPGKYVGIWWCAHIRTCTWETGEKHGATTENTMRYMDFAAKYGFDGVLVEGWNIGWDGNWYENGDLFRFTEPTPDFDIEKIAAHGRKVGVPLIGHHETSANIVNYEKQLDAAFAFSEKHGMRAVKTGYVGSRLNDTEWHHGQYMVQHFQNVVETAARHHIAIDAHEPIKDTGLRRTYPNMMTREGARGGEYDAWSHAAQGNHPDHATILPYTRMLSGPMDYTAGIVDLRFGEQEENGVSSTVAKQLALMVVIYSPLQMAADLPENYEGHPGFQFIRDVPADWEESIALDGRIGAYFVMARKDRNSPDWYLGAVSDEQARTITVPLDFLDNATTYRAEIYADGEGAHWLDNPQPLAVKTKTVTAEDSLNLELAQGGGQAIRFTPLAAR</sequence>
<keyword evidence="6" id="KW-1185">Reference proteome</keyword>
<dbReference type="GO" id="GO:0030246">
    <property type="term" value="F:carbohydrate binding"/>
    <property type="evidence" value="ECO:0007669"/>
    <property type="project" value="InterPro"/>
</dbReference>
<proteinExistence type="predicted"/>
<evidence type="ECO:0000313" key="5">
    <source>
        <dbReference type="EMBL" id="GER00069.1"/>
    </source>
</evidence>
<feature type="chain" id="PRO_5022700781" evidence="1">
    <location>
        <begin position="42"/>
        <end position="688"/>
    </location>
</feature>
<dbReference type="Proteomes" id="UP000325187">
    <property type="component" value="Unassembled WGS sequence"/>
</dbReference>
<dbReference type="Pfam" id="PF14509">
    <property type="entry name" value="GH97_C"/>
    <property type="match status" value="1"/>
</dbReference>
<dbReference type="Pfam" id="PF10566">
    <property type="entry name" value="Glyco_hydro_97"/>
    <property type="match status" value="1"/>
</dbReference>